<dbReference type="AlphaFoldDB" id="A0A2M3ZT84"/>
<reference evidence="1" key="1">
    <citation type="submission" date="2018-01" db="EMBL/GenBank/DDBJ databases">
        <title>An insight into the sialome of Amazonian anophelines.</title>
        <authorList>
            <person name="Ribeiro J.M."/>
            <person name="Scarpassa V."/>
            <person name="Calvo E."/>
        </authorList>
    </citation>
    <scope>NUCLEOTIDE SEQUENCE</scope>
    <source>
        <tissue evidence="1">Salivary glands</tissue>
    </source>
</reference>
<dbReference type="EMBL" id="GGFM01011033">
    <property type="protein sequence ID" value="MBW31784.1"/>
    <property type="molecule type" value="Transcribed_RNA"/>
</dbReference>
<proteinExistence type="predicted"/>
<accession>A0A2M3ZT84</accession>
<evidence type="ECO:0000313" key="1">
    <source>
        <dbReference type="EMBL" id="MBW31784.1"/>
    </source>
</evidence>
<organism evidence="1">
    <name type="scientific">Anopheles braziliensis</name>
    <dbReference type="NCBI Taxonomy" id="58242"/>
    <lineage>
        <taxon>Eukaryota</taxon>
        <taxon>Metazoa</taxon>
        <taxon>Ecdysozoa</taxon>
        <taxon>Arthropoda</taxon>
        <taxon>Hexapoda</taxon>
        <taxon>Insecta</taxon>
        <taxon>Pterygota</taxon>
        <taxon>Neoptera</taxon>
        <taxon>Endopterygota</taxon>
        <taxon>Diptera</taxon>
        <taxon>Nematocera</taxon>
        <taxon>Culicoidea</taxon>
        <taxon>Culicidae</taxon>
        <taxon>Anophelinae</taxon>
        <taxon>Anopheles</taxon>
    </lineage>
</organism>
<name>A0A2M3ZT84_9DIPT</name>
<protein>
    <submittedName>
        <fullName evidence="1">Putative secreted peptide</fullName>
    </submittedName>
</protein>
<sequence length="104" mass="11889">MFLLLALLLLLVVFLLLLALLLQFAQLGTLLAQCLHLDRALGDVIVIQHLARHQIVLDLHQAHRDARPNLVQSQRRLVVGQIAALQVLRQNDVRILVIKLRFRQ</sequence>